<evidence type="ECO:0000313" key="2">
    <source>
        <dbReference type="Proteomes" id="UP000265618"/>
    </source>
</evidence>
<organism evidence="1 2">
    <name type="scientific">Kipferlia bialata</name>
    <dbReference type="NCBI Taxonomy" id="797122"/>
    <lineage>
        <taxon>Eukaryota</taxon>
        <taxon>Metamonada</taxon>
        <taxon>Carpediemonas-like organisms</taxon>
        <taxon>Kipferlia</taxon>
    </lineage>
</organism>
<dbReference type="AlphaFoldDB" id="A0A391NRI9"/>
<accession>A0A391NRI9</accession>
<sequence>MAGLDEFLQVPELWKAEDLWTLVQEVEVSGDLSAAHKLLPKYSYADVVRQWYFIVHDRAFGFSAGRALNLLVDGQRAREVSQEWSPPQNELAVTAYFTHLEDKERPFAGIVQQLAGFFPPGTTGADAMRQVVLVAGDRADYDRTVANTAALASGIKGGDIRARATSRSFVPEVTPLIRRAPQTEARPTHPATDAVQLYEMLAIERDLARQEQARVLESAPQQTATPETPEPTVLPILAWFQSSYRSLVVRKEQVTIGSGRDCDLCLPGLALSPIQVVVERVPKAVKASPAPGSQTPGDVSVWRVVNVGKDSGRPKKTTVLPIALEDMCTSTVAGPTSLADTSGGVPCAPVAVAVCGTELCHMQTATMPPQCVVTVGGVPFLFSVEGEV</sequence>
<proteinExistence type="predicted"/>
<evidence type="ECO:0000313" key="1">
    <source>
        <dbReference type="EMBL" id="GCA62756.1"/>
    </source>
</evidence>
<name>A0A391NRI9_9EUKA</name>
<dbReference type="EMBL" id="BDIP01001309">
    <property type="protein sequence ID" value="GCA62756.1"/>
    <property type="molecule type" value="Genomic_DNA"/>
</dbReference>
<dbReference type="Proteomes" id="UP000265618">
    <property type="component" value="Unassembled WGS sequence"/>
</dbReference>
<keyword evidence="2" id="KW-1185">Reference proteome</keyword>
<protein>
    <submittedName>
        <fullName evidence="1">Uncharacterized protein</fullName>
    </submittedName>
</protein>
<comment type="caution">
    <text evidence="1">The sequence shown here is derived from an EMBL/GenBank/DDBJ whole genome shotgun (WGS) entry which is preliminary data.</text>
</comment>
<reference evidence="1 2" key="1">
    <citation type="journal article" date="2018" name="PLoS ONE">
        <title>The draft genome of Kipferlia bialata reveals reductive genome evolution in fornicate parasites.</title>
        <authorList>
            <person name="Tanifuji G."/>
            <person name="Takabayashi S."/>
            <person name="Kume K."/>
            <person name="Takagi M."/>
            <person name="Nakayama T."/>
            <person name="Kamikawa R."/>
            <person name="Inagaki Y."/>
            <person name="Hashimoto T."/>
        </authorList>
    </citation>
    <scope>NUCLEOTIDE SEQUENCE [LARGE SCALE GENOMIC DNA]</scope>
    <source>
        <strain evidence="1">NY0173</strain>
    </source>
</reference>
<gene>
    <name evidence="1" type="ORF">KIPB_005546</name>
</gene>